<accession>A0A9Q3WK35</accession>
<sequence length="277" mass="29323">MTCETKGPVGWRLLFCLVAVLGFLGSELVAKGDCNEGDGWKMTVSEISGDILNSVSKRPETDEDALRLARQHLDLLVAAMAAAGGVGVPVDLTVMTAPAFTDSTAGPVSWPPVGARLVSPWLALSKTGSGRVSLTLFASDLRVIADGALRAQGAAPEAYATGPGWRSMSFACLAGATESYVSHVAAGQPSESWTATDDCVPGPLAGPLAWAFRTAPQNFFVPFDMTVTKWIETERCNSAAFYKALYVALLRHGLPLLDDEAGAVDTWWHAALHEVDE</sequence>
<organism evidence="1 2">
    <name type="scientific">Ruegeria pomeroyi</name>
    <dbReference type="NCBI Taxonomy" id="89184"/>
    <lineage>
        <taxon>Bacteria</taxon>
        <taxon>Pseudomonadati</taxon>
        <taxon>Pseudomonadota</taxon>
        <taxon>Alphaproteobacteria</taxon>
        <taxon>Rhodobacterales</taxon>
        <taxon>Roseobacteraceae</taxon>
        <taxon>Ruegeria</taxon>
    </lineage>
</organism>
<dbReference type="AlphaFoldDB" id="A0A9Q3WK35"/>
<gene>
    <name evidence="1" type="ORF">KBY27_05220</name>
</gene>
<dbReference type="Proteomes" id="UP000813672">
    <property type="component" value="Unassembled WGS sequence"/>
</dbReference>
<evidence type="ECO:0000313" key="1">
    <source>
        <dbReference type="EMBL" id="MCE8536847.1"/>
    </source>
</evidence>
<comment type="caution">
    <text evidence="1">The sequence shown here is derived from an EMBL/GenBank/DDBJ whole genome shotgun (WGS) entry which is preliminary data.</text>
</comment>
<proteinExistence type="predicted"/>
<protein>
    <submittedName>
        <fullName evidence="1">Uncharacterized protein</fullName>
    </submittedName>
</protein>
<reference evidence="1" key="1">
    <citation type="journal article" date="2021" name="Environ. Microbiol.">
        <title>Cryptic niche differentiation of novel sediment ecotypes of Rugeria pomeroyi correlates with nitrate respiration.</title>
        <authorList>
            <person name="Lin X."/>
            <person name="McNichol J."/>
            <person name="Chu X."/>
            <person name="Qian Y."/>
            <person name="Luo H."/>
        </authorList>
    </citation>
    <scope>NUCLEOTIDE SEQUENCE</scope>
    <source>
        <strain evidence="1">SZCCDBB064</strain>
    </source>
</reference>
<evidence type="ECO:0000313" key="2">
    <source>
        <dbReference type="Proteomes" id="UP000813672"/>
    </source>
</evidence>
<dbReference type="EMBL" id="JAGQAF010000003">
    <property type="protein sequence ID" value="MCE8536847.1"/>
    <property type="molecule type" value="Genomic_DNA"/>
</dbReference>
<name>A0A9Q3WK35_9RHOB</name>